<feature type="chain" id="PRO_5040760825" evidence="1">
    <location>
        <begin position="17"/>
        <end position="115"/>
    </location>
</feature>
<dbReference type="EMBL" id="JAPZBS010000005">
    <property type="protein sequence ID" value="KAJ5369823.1"/>
    <property type="molecule type" value="Genomic_DNA"/>
</dbReference>
<evidence type="ECO:0000313" key="3">
    <source>
        <dbReference type="Proteomes" id="UP001147782"/>
    </source>
</evidence>
<organism evidence="2 3">
    <name type="scientific">Penicillium cataractarum</name>
    <dbReference type="NCBI Taxonomy" id="2100454"/>
    <lineage>
        <taxon>Eukaryota</taxon>
        <taxon>Fungi</taxon>
        <taxon>Dikarya</taxon>
        <taxon>Ascomycota</taxon>
        <taxon>Pezizomycotina</taxon>
        <taxon>Eurotiomycetes</taxon>
        <taxon>Eurotiomycetidae</taxon>
        <taxon>Eurotiales</taxon>
        <taxon>Aspergillaceae</taxon>
        <taxon>Penicillium</taxon>
    </lineage>
</organism>
<name>A0A9W9S585_9EURO</name>
<sequence>MKFSAILFAGIVTADTLTVSFFQGQTCDNGAVQTFKIGEIHKCHATQSVGALRLKDVATSFFHRDLVLKLYTNSDCSGRALAASALSNSGKCANAPQGVTFSSFQITENDGQFSF</sequence>
<reference evidence="2" key="1">
    <citation type="submission" date="2022-11" db="EMBL/GenBank/DDBJ databases">
        <authorList>
            <person name="Petersen C."/>
        </authorList>
    </citation>
    <scope>NUCLEOTIDE SEQUENCE</scope>
    <source>
        <strain evidence="2">IBT 29864</strain>
    </source>
</reference>
<accession>A0A9W9S585</accession>
<proteinExistence type="predicted"/>
<feature type="signal peptide" evidence="1">
    <location>
        <begin position="1"/>
        <end position="16"/>
    </location>
</feature>
<dbReference type="GeneID" id="81438023"/>
<reference evidence="2" key="2">
    <citation type="journal article" date="2023" name="IMA Fungus">
        <title>Comparative genomic study of the Penicillium genus elucidates a diverse pangenome and 15 lateral gene transfer events.</title>
        <authorList>
            <person name="Petersen C."/>
            <person name="Sorensen T."/>
            <person name="Nielsen M.R."/>
            <person name="Sondergaard T.E."/>
            <person name="Sorensen J.L."/>
            <person name="Fitzpatrick D.A."/>
            <person name="Frisvad J.C."/>
            <person name="Nielsen K.L."/>
        </authorList>
    </citation>
    <scope>NUCLEOTIDE SEQUENCE</scope>
    <source>
        <strain evidence="2">IBT 29864</strain>
    </source>
</reference>
<comment type="caution">
    <text evidence="2">The sequence shown here is derived from an EMBL/GenBank/DDBJ whole genome shotgun (WGS) entry which is preliminary data.</text>
</comment>
<evidence type="ECO:0000313" key="2">
    <source>
        <dbReference type="EMBL" id="KAJ5369823.1"/>
    </source>
</evidence>
<dbReference type="Proteomes" id="UP001147782">
    <property type="component" value="Unassembled WGS sequence"/>
</dbReference>
<keyword evidence="3" id="KW-1185">Reference proteome</keyword>
<gene>
    <name evidence="2" type="ORF">N7496_005915</name>
</gene>
<evidence type="ECO:0000256" key="1">
    <source>
        <dbReference type="SAM" id="SignalP"/>
    </source>
</evidence>
<protein>
    <submittedName>
        <fullName evidence="2">Uncharacterized protein</fullName>
    </submittedName>
</protein>
<dbReference type="OrthoDB" id="4883669at2759"/>
<keyword evidence="1" id="KW-0732">Signal</keyword>
<dbReference type="RefSeq" id="XP_056554257.1">
    <property type="nucleotide sequence ID" value="XM_056698844.1"/>
</dbReference>
<dbReference type="AlphaFoldDB" id="A0A9W9S585"/>